<evidence type="ECO:0000256" key="1">
    <source>
        <dbReference type="SAM" id="MobiDB-lite"/>
    </source>
</evidence>
<feature type="compositionally biased region" description="Basic and acidic residues" evidence="1">
    <location>
        <begin position="394"/>
        <end position="406"/>
    </location>
</feature>
<gene>
    <name evidence="2" type="ORF">EX30DRAFT_395277</name>
</gene>
<dbReference type="EMBL" id="ML220117">
    <property type="protein sequence ID" value="TGZ81892.1"/>
    <property type="molecule type" value="Genomic_DNA"/>
</dbReference>
<evidence type="ECO:0000313" key="3">
    <source>
        <dbReference type="Proteomes" id="UP000298138"/>
    </source>
</evidence>
<dbReference type="InParanoid" id="A0A4S2MYP0"/>
<feature type="compositionally biased region" description="Polar residues" evidence="1">
    <location>
        <begin position="435"/>
        <end position="447"/>
    </location>
</feature>
<name>A0A4S2MYP0_9PEZI</name>
<dbReference type="Proteomes" id="UP000298138">
    <property type="component" value="Unassembled WGS sequence"/>
</dbReference>
<evidence type="ECO:0000313" key="2">
    <source>
        <dbReference type="EMBL" id="TGZ81892.1"/>
    </source>
</evidence>
<feature type="region of interest" description="Disordered" evidence="1">
    <location>
        <begin position="367"/>
        <end position="507"/>
    </location>
</feature>
<feature type="region of interest" description="Disordered" evidence="1">
    <location>
        <begin position="153"/>
        <end position="185"/>
    </location>
</feature>
<feature type="region of interest" description="Disordered" evidence="1">
    <location>
        <begin position="119"/>
        <end position="138"/>
    </location>
</feature>
<feature type="compositionally biased region" description="Pro residues" evidence="1">
    <location>
        <begin position="408"/>
        <end position="417"/>
    </location>
</feature>
<accession>A0A4S2MYP0</accession>
<organism evidence="2 3">
    <name type="scientific">Ascodesmis nigricans</name>
    <dbReference type="NCBI Taxonomy" id="341454"/>
    <lineage>
        <taxon>Eukaryota</taxon>
        <taxon>Fungi</taxon>
        <taxon>Dikarya</taxon>
        <taxon>Ascomycota</taxon>
        <taxon>Pezizomycotina</taxon>
        <taxon>Pezizomycetes</taxon>
        <taxon>Pezizales</taxon>
        <taxon>Ascodesmidaceae</taxon>
        <taxon>Ascodesmis</taxon>
    </lineage>
</organism>
<dbReference type="OrthoDB" id="2537141at2759"/>
<dbReference type="AlphaFoldDB" id="A0A4S2MYP0"/>
<proteinExistence type="predicted"/>
<dbReference type="STRING" id="341454.A0A4S2MYP0"/>
<reference evidence="2 3" key="1">
    <citation type="submission" date="2019-04" db="EMBL/GenBank/DDBJ databases">
        <title>Comparative genomics and transcriptomics to analyze fruiting body development in filamentous ascomycetes.</title>
        <authorList>
            <consortium name="DOE Joint Genome Institute"/>
            <person name="Lutkenhaus R."/>
            <person name="Traeger S."/>
            <person name="Breuer J."/>
            <person name="Kuo A."/>
            <person name="Lipzen A."/>
            <person name="Pangilinan J."/>
            <person name="Dilworth D."/>
            <person name="Sandor L."/>
            <person name="Poggeler S."/>
            <person name="Barry K."/>
            <person name="Grigoriev I.V."/>
            <person name="Nowrousian M."/>
        </authorList>
    </citation>
    <scope>NUCLEOTIDE SEQUENCE [LARGE SCALE GENOMIC DNA]</scope>
    <source>
        <strain evidence="2 3">CBS 389.68</strain>
    </source>
</reference>
<feature type="region of interest" description="Disordered" evidence="1">
    <location>
        <begin position="83"/>
        <end position="105"/>
    </location>
</feature>
<sequence>MALTARSLQKLENQYRQRLQASQNSLDQFVVEQQQLWGSPNAYVQKEHHLAEYTSNPKRKHNHFEANVFQNHDSFPKLVPWLPSPPVRRSPPKGHRKRPYRDVPSNSSLIELAPRDLSELDHNIPGSNKNVPPTKVDGRRTKNYEKRARYKMREKTANTERSPAQPKERRIASTKTRKKGHNEARIPRNRSDILAERFSSEHVANPRITLRPSHRLGIFKKGRESGHTVPDLSFSEMPFLQGKPPLDIGAYDDSHGGTHDNPPRRSIQPVVLATKSPPRTPPADKLSTHISTKSIAVDPRPYIAELGPYDSVSQVCVRPRIQVLDMDSWDERSEYSKLGYQSRYLDPQNVNSVRLGARSSASLSVEKVSSEPMALDGGQAEASPQSRSSAGVAETREASPMSEEKIPTPNPRPPPDVPSDDSLDPLEQILRLCESSPQSTAPRQNNKVKPCTTERRDPASPRICVKSFHQSGQTPPPLDIPDELQGKISDEGKHPSDPQAMDDSLPRAPDDLIEFDNVFGTQWRSAYDDQFVEDQRGISEHPSMMENWEPELTNYEPHNLIPGEIPRDDWNDDLYQNSAVQVTPSVLSLRSRYNQGSEPWTGDLNVLPETDYFDANFAVEDVIGVGNVAADYRGVATGDDELSWSNDFQGMYPYQVDQRGTDLSVPKNFWRPNRLN</sequence>
<feature type="compositionally biased region" description="Basic residues" evidence="1">
    <location>
        <begin position="90"/>
        <end position="99"/>
    </location>
</feature>
<feature type="compositionally biased region" description="Basic and acidic residues" evidence="1">
    <location>
        <begin position="484"/>
        <end position="496"/>
    </location>
</feature>
<keyword evidence="3" id="KW-1185">Reference proteome</keyword>
<protein>
    <submittedName>
        <fullName evidence="2">Uncharacterized protein</fullName>
    </submittedName>
</protein>